<protein>
    <submittedName>
        <fullName evidence="1">Uncharacterized protein</fullName>
    </submittedName>
</protein>
<evidence type="ECO:0000313" key="2">
    <source>
        <dbReference type="Proteomes" id="UP000326757"/>
    </source>
</evidence>
<comment type="caution">
    <text evidence="1">The sequence shown here is derived from an EMBL/GenBank/DDBJ whole genome shotgun (WGS) entry which is preliminary data.</text>
</comment>
<sequence>MAGKGEGQDSDKAKVFAIGLRHTNELDDATLAALRPYANITGFLAMAQCFFYLSVQKLNATVINVEYSEKVLQEWATAQNYPESPMHTTNDTNYYFQNASEYEDDYYEQAIPVPPILYSILVDAASPQFSKTFVIPWSTYLMFASQLTENGFLNGTAKDDKIGTEFISMLYQGQKVTTSMHAFAAYMTTPLVLFFHGQFQKAPPQFDLNLDVLNTEKVVKKVV</sequence>
<keyword evidence="2" id="KW-1185">Reference proteome</keyword>
<proteinExistence type="predicted"/>
<evidence type="ECO:0000313" key="1">
    <source>
        <dbReference type="EMBL" id="KAB8289648.1"/>
    </source>
</evidence>
<dbReference type="AlphaFoldDB" id="A0A5N6JPB3"/>
<dbReference type="EMBL" id="VIGI01000021">
    <property type="protein sequence ID" value="KAB8289648.1"/>
    <property type="molecule type" value="Genomic_DNA"/>
</dbReference>
<accession>A0A5N6JPB3</accession>
<reference evidence="1 2" key="1">
    <citation type="submission" date="2019-06" db="EMBL/GenBank/DDBJ databases">
        <title>Genome Sequence of the Brown Rot Fungal Pathogen Monilinia laxa.</title>
        <authorList>
            <person name="De Miccolis Angelini R.M."/>
            <person name="Landi L."/>
            <person name="Abate D."/>
            <person name="Pollastro S."/>
            <person name="Romanazzi G."/>
            <person name="Faretra F."/>
        </authorList>
    </citation>
    <scope>NUCLEOTIDE SEQUENCE [LARGE SCALE GENOMIC DNA]</scope>
    <source>
        <strain evidence="1 2">Mlax316</strain>
    </source>
</reference>
<organism evidence="1 2">
    <name type="scientific">Monilinia laxa</name>
    <name type="common">Brown rot fungus</name>
    <name type="synonym">Sclerotinia laxa</name>
    <dbReference type="NCBI Taxonomy" id="61186"/>
    <lineage>
        <taxon>Eukaryota</taxon>
        <taxon>Fungi</taxon>
        <taxon>Dikarya</taxon>
        <taxon>Ascomycota</taxon>
        <taxon>Pezizomycotina</taxon>
        <taxon>Leotiomycetes</taxon>
        <taxon>Helotiales</taxon>
        <taxon>Sclerotiniaceae</taxon>
        <taxon>Monilinia</taxon>
    </lineage>
</organism>
<gene>
    <name evidence="1" type="ORF">EYC80_010562</name>
</gene>
<name>A0A5N6JPB3_MONLA</name>
<dbReference type="Proteomes" id="UP000326757">
    <property type="component" value="Unassembled WGS sequence"/>
</dbReference>
<dbReference type="OrthoDB" id="5376804at2759"/>